<sequence>MGKFSKAFLTAGKKHQGYATRAQNLISLDNYNAKHYNCNQDEFYGVHLSSFWGINFHHRAQPAVNTLSKLYQNFFHCKSAKPFWNINKIPKTLNFRYNSNKGLLLWRDIVTPLAVIFLVARTTRNVIVSNFKTLLKLSLIITLSLTFSACSSKVQTNKIPQSTKYHLPNTSITLKSSVDENTKRDFENTLNAFFKTNEKGELESNIYKVGIQRGHFK</sequence>
<keyword evidence="2" id="KW-1185">Reference proteome</keyword>
<comment type="caution">
    <text evidence="1">The sequence shown here is derived from an EMBL/GenBank/DDBJ whole genome shotgun (WGS) entry which is preliminary data.</text>
</comment>
<dbReference type="EMBL" id="JAIGYQ010000010">
    <property type="protein sequence ID" value="MBX7491240.1"/>
    <property type="molecule type" value="Genomic_DNA"/>
</dbReference>
<protein>
    <recommendedName>
        <fullName evidence="3">Lipoprotein</fullName>
    </recommendedName>
</protein>
<organism evidence="1 2">
    <name type="scientific">Helicobacter turcicus</name>
    <dbReference type="NCBI Taxonomy" id="2867412"/>
    <lineage>
        <taxon>Bacteria</taxon>
        <taxon>Pseudomonadati</taxon>
        <taxon>Campylobacterota</taxon>
        <taxon>Epsilonproteobacteria</taxon>
        <taxon>Campylobacterales</taxon>
        <taxon>Helicobacteraceae</taxon>
        <taxon>Helicobacter</taxon>
    </lineage>
</organism>
<dbReference type="Proteomes" id="UP000700059">
    <property type="component" value="Unassembled WGS sequence"/>
</dbReference>
<accession>A0ABS7JPE6</accession>
<reference evidence="1 2" key="1">
    <citation type="submission" date="2021-08" db="EMBL/GenBank/DDBJ databases">
        <title>Helicobacter spp. isolated from feces of Anatolian Ground Squirrel (Spermophilus xanthoprymnus) in Turkey.</title>
        <authorList>
            <person name="Aydin F."/>
            <person name="Abay S."/>
            <person name="Kayman T."/>
            <person name="Karakaya E."/>
            <person name="Saticioglu I.B."/>
        </authorList>
    </citation>
    <scope>NUCLEOTIDE SEQUENCE [LARGE SCALE GENOMIC DNA]</scope>
    <source>
        <strain evidence="1 2">Faydin-H70</strain>
    </source>
</reference>
<evidence type="ECO:0008006" key="3">
    <source>
        <dbReference type="Google" id="ProtNLM"/>
    </source>
</evidence>
<evidence type="ECO:0000313" key="1">
    <source>
        <dbReference type="EMBL" id="MBX7491240.1"/>
    </source>
</evidence>
<proteinExistence type="predicted"/>
<gene>
    <name evidence="1" type="ORF">K4G57_07185</name>
</gene>
<dbReference type="RefSeq" id="WP_221532522.1">
    <property type="nucleotide sequence ID" value="NZ_JAIGYP010000010.1"/>
</dbReference>
<name>A0ABS7JPE6_9HELI</name>
<evidence type="ECO:0000313" key="2">
    <source>
        <dbReference type="Proteomes" id="UP000700059"/>
    </source>
</evidence>